<dbReference type="HAMAP" id="MF_01401">
    <property type="entry name" value="MsrA"/>
    <property type="match status" value="1"/>
</dbReference>
<feature type="signal peptide" evidence="5">
    <location>
        <begin position="1"/>
        <end position="24"/>
    </location>
</feature>
<dbReference type="Gene3D" id="3.30.1060.10">
    <property type="entry name" value="Peptide methionine sulphoxide reductase MsrA"/>
    <property type="match status" value="1"/>
</dbReference>
<evidence type="ECO:0000313" key="8">
    <source>
        <dbReference type="Proteomes" id="UP000199226"/>
    </source>
</evidence>
<organism evidence="7 8">
    <name type="scientific">Daejeonella rubra</name>
    <dbReference type="NCBI Taxonomy" id="990371"/>
    <lineage>
        <taxon>Bacteria</taxon>
        <taxon>Pseudomonadati</taxon>
        <taxon>Bacteroidota</taxon>
        <taxon>Sphingobacteriia</taxon>
        <taxon>Sphingobacteriales</taxon>
        <taxon>Sphingobacteriaceae</taxon>
        <taxon>Daejeonella</taxon>
    </lineage>
</organism>
<dbReference type="SUPFAM" id="SSF55068">
    <property type="entry name" value="Peptide methionine sulfoxide reductase"/>
    <property type="match status" value="1"/>
</dbReference>
<dbReference type="InterPro" id="IPR036509">
    <property type="entry name" value="Met_Sox_Rdtase_MsrA_sf"/>
</dbReference>
<dbReference type="EMBL" id="FNHH01000008">
    <property type="protein sequence ID" value="SDM26620.1"/>
    <property type="molecule type" value="Genomic_DNA"/>
</dbReference>
<feature type="chain" id="PRO_5011632711" description="Peptide methionine sulfoxide reductase MsrA" evidence="5">
    <location>
        <begin position="25"/>
        <end position="215"/>
    </location>
</feature>
<dbReference type="STRING" id="990371.SAMN05421813_108154"/>
<dbReference type="PANTHER" id="PTHR43774:SF1">
    <property type="entry name" value="PEPTIDE METHIONINE SULFOXIDE REDUCTASE MSRA 2"/>
    <property type="match status" value="1"/>
</dbReference>
<keyword evidence="8" id="KW-1185">Reference proteome</keyword>
<dbReference type="Pfam" id="PF01625">
    <property type="entry name" value="PMSR"/>
    <property type="match status" value="1"/>
</dbReference>
<gene>
    <name evidence="4" type="primary">msrA</name>
    <name evidence="7" type="ORF">SAMN05421813_108154</name>
</gene>
<comment type="similarity">
    <text evidence="4">Belongs to the MsrA Met sulfoxide reductase family.</text>
</comment>
<dbReference type="InterPro" id="IPR002569">
    <property type="entry name" value="Met_Sox_Rdtase_MsrA_dom"/>
</dbReference>
<keyword evidence="1 4" id="KW-0560">Oxidoreductase</keyword>
<comment type="catalytic activity">
    <reaction evidence="2 4">
        <text>L-methionyl-[protein] + [thioredoxin]-disulfide + H2O = L-methionyl-(S)-S-oxide-[protein] + [thioredoxin]-dithiol</text>
        <dbReference type="Rhea" id="RHEA:14217"/>
        <dbReference type="Rhea" id="RHEA-COMP:10698"/>
        <dbReference type="Rhea" id="RHEA-COMP:10700"/>
        <dbReference type="Rhea" id="RHEA-COMP:12313"/>
        <dbReference type="Rhea" id="RHEA-COMP:12315"/>
        <dbReference type="ChEBI" id="CHEBI:15377"/>
        <dbReference type="ChEBI" id="CHEBI:16044"/>
        <dbReference type="ChEBI" id="CHEBI:29950"/>
        <dbReference type="ChEBI" id="CHEBI:44120"/>
        <dbReference type="ChEBI" id="CHEBI:50058"/>
        <dbReference type="EC" id="1.8.4.11"/>
    </reaction>
</comment>
<comment type="catalytic activity">
    <reaction evidence="3 4">
        <text>[thioredoxin]-disulfide + L-methionine + H2O = L-methionine (S)-S-oxide + [thioredoxin]-dithiol</text>
        <dbReference type="Rhea" id="RHEA:19993"/>
        <dbReference type="Rhea" id="RHEA-COMP:10698"/>
        <dbReference type="Rhea" id="RHEA-COMP:10700"/>
        <dbReference type="ChEBI" id="CHEBI:15377"/>
        <dbReference type="ChEBI" id="CHEBI:29950"/>
        <dbReference type="ChEBI" id="CHEBI:50058"/>
        <dbReference type="ChEBI" id="CHEBI:57844"/>
        <dbReference type="ChEBI" id="CHEBI:58772"/>
        <dbReference type="EC" id="1.8.4.11"/>
    </reaction>
</comment>
<evidence type="ECO:0000256" key="3">
    <source>
        <dbReference type="ARBA" id="ARBA00048782"/>
    </source>
</evidence>
<reference evidence="8" key="1">
    <citation type="submission" date="2016-10" db="EMBL/GenBank/DDBJ databases">
        <authorList>
            <person name="Varghese N."/>
            <person name="Submissions S."/>
        </authorList>
    </citation>
    <scope>NUCLEOTIDE SEQUENCE [LARGE SCALE GENOMIC DNA]</scope>
    <source>
        <strain evidence="8">DSM 24536</strain>
    </source>
</reference>
<dbReference type="PROSITE" id="PS51257">
    <property type="entry name" value="PROKAR_LIPOPROTEIN"/>
    <property type="match status" value="1"/>
</dbReference>
<feature type="domain" description="Peptide methionine sulphoxide reductase MsrA" evidence="6">
    <location>
        <begin position="44"/>
        <end position="194"/>
    </location>
</feature>
<dbReference type="NCBIfam" id="TIGR00401">
    <property type="entry name" value="msrA"/>
    <property type="match status" value="1"/>
</dbReference>
<sequence length="215" mass="24061">MKRYLNIIPALSLILVLFSCDAISQKKTDVRKVKLTAPKGKAIAAFAEGCFWCSEHIFEAVVGVDSAISGYAGGTVPNPTYDLVNTETTGHAETVLVYYDPKLISYAELCKIFFASHDPTTPNQQGPDRGSSYRSILFYTGPAEKAAAQQSVKDITKSGKFRKSIVTELKPLTEFYRAEEYHQDYIEHNPNQGYVRAVSIPRFELFKKTYKGKLR</sequence>
<dbReference type="PANTHER" id="PTHR43774">
    <property type="entry name" value="PEPTIDE METHIONINE SULFOXIDE REDUCTASE"/>
    <property type="match status" value="1"/>
</dbReference>
<evidence type="ECO:0000256" key="4">
    <source>
        <dbReference type="HAMAP-Rule" id="MF_01401"/>
    </source>
</evidence>
<evidence type="ECO:0000256" key="5">
    <source>
        <dbReference type="SAM" id="SignalP"/>
    </source>
</evidence>
<dbReference type="GO" id="GO:0008113">
    <property type="term" value="F:peptide-methionine (S)-S-oxide reductase activity"/>
    <property type="evidence" value="ECO:0007669"/>
    <property type="project" value="UniProtKB-UniRule"/>
</dbReference>
<proteinExistence type="inferred from homology"/>
<dbReference type="Proteomes" id="UP000199226">
    <property type="component" value="Unassembled WGS sequence"/>
</dbReference>
<comment type="function">
    <text evidence="4">Has an important function as a repair enzyme for proteins that have been inactivated by oxidation. Catalyzes the reversible oxidation-reduction of methionine sulfoxide in proteins to methionine.</text>
</comment>
<keyword evidence="5" id="KW-0732">Signal</keyword>
<dbReference type="EC" id="1.8.4.11" evidence="4"/>
<feature type="active site" evidence="4">
    <location>
        <position position="50"/>
    </location>
</feature>
<evidence type="ECO:0000256" key="1">
    <source>
        <dbReference type="ARBA" id="ARBA00023002"/>
    </source>
</evidence>
<accession>A0A1G9RU66</accession>
<protein>
    <recommendedName>
        <fullName evidence="4">Peptide methionine sulfoxide reductase MsrA</fullName>
        <shortName evidence="4">Protein-methionine-S-oxide reductase</shortName>
        <ecNumber evidence="4">1.8.4.11</ecNumber>
    </recommendedName>
    <alternativeName>
        <fullName evidence="4">Peptide-methionine (S)-S-oxide reductase</fullName>
        <shortName evidence="4">Peptide Met(O) reductase</shortName>
    </alternativeName>
</protein>
<evidence type="ECO:0000259" key="6">
    <source>
        <dbReference type="Pfam" id="PF01625"/>
    </source>
</evidence>
<evidence type="ECO:0000313" key="7">
    <source>
        <dbReference type="EMBL" id="SDM26620.1"/>
    </source>
</evidence>
<dbReference type="OrthoDB" id="4174719at2"/>
<dbReference type="GO" id="GO:0033744">
    <property type="term" value="F:L-methionine:thioredoxin-disulfide S-oxidoreductase activity"/>
    <property type="evidence" value="ECO:0007669"/>
    <property type="project" value="RHEA"/>
</dbReference>
<evidence type="ECO:0000256" key="2">
    <source>
        <dbReference type="ARBA" id="ARBA00047806"/>
    </source>
</evidence>
<dbReference type="RefSeq" id="WP_090703428.1">
    <property type="nucleotide sequence ID" value="NZ_FNHH01000008.1"/>
</dbReference>
<dbReference type="AlphaFoldDB" id="A0A1G9RU66"/>
<name>A0A1G9RU66_9SPHI</name>